<name>A0ABT7VD52_9ACTN</name>
<evidence type="ECO:0000313" key="2">
    <source>
        <dbReference type="EMBL" id="MDM8275804.1"/>
    </source>
</evidence>
<evidence type="ECO:0000256" key="1">
    <source>
        <dbReference type="SAM" id="Phobius"/>
    </source>
</evidence>
<gene>
    <name evidence="2" type="ORF">QUW28_09930</name>
</gene>
<accession>A0ABT7VD52</accession>
<keyword evidence="1" id="KW-1133">Transmembrane helix</keyword>
<protein>
    <submittedName>
        <fullName evidence="2">OadG-related small transporter subunit</fullName>
    </submittedName>
</protein>
<reference evidence="3" key="1">
    <citation type="submission" date="2023-06" db="EMBL/GenBank/DDBJ databases">
        <title>Identification and characterization of horizontal gene transfer across gut microbiota members of farm animals based on homology search.</title>
        <authorList>
            <person name="Zeman M."/>
            <person name="Kubasova T."/>
            <person name="Jahodarova E."/>
            <person name="Nykrynova M."/>
            <person name="Rychlik I."/>
        </authorList>
    </citation>
    <scope>NUCLEOTIDE SEQUENCE [LARGE SCALE GENOMIC DNA]</scope>
    <source>
        <strain evidence="3">154_Feed</strain>
    </source>
</reference>
<proteinExistence type="predicted"/>
<dbReference type="Proteomes" id="UP001529421">
    <property type="component" value="Unassembled WGS sequence"/>
</dbReference>
<feature type="transmembrane region" description="Helical" evidence="1">
    <location>
        <begin position="6"/>
        <end position="33"/>
    </location>
</feature>
<dbReference type="EMBL" id="JAUDDZ010000022">
    <property type="protein sequence ID" value="MDM8275804.1"/>
    <property type="molecule type" value="Genomic_DNA"/>
</dbReference>
<reference evidence="2 3" key="2">
    <citation type="submission" date="2023-06" db="EMBL/GenBank/DDBJ databases">
        <authorList>
            <person name="Zeman M."/>
            <person name="Kubasova T."/>
            <person name="Jahodarova E."/>
            <person name="Nykrynova M."/>
            <person name="Rychlik I."/>
        </authorList>
    </citation>
    <scope>NUCLEOTIDE SEQUENCE [LARGE SCALE GENOMIC DNA]</scope>
    <source>
        <strain evidence="2 3">154_Feed</strain>
    </source>
</reference>
<dbReference type="RefSeq" id="WP_275060855.1">
    <property type="nucleotide sequence ID" value="NZ_JACJKQ010000030.1"/>
</dbReference>
<keyword evidence="1" id="KW-0472">Membrane</keyword>
<evidence type="ECO:0000313" key="3">
    <source>
        <dbReference type="Proteomes" id="UP001529421"/>
    </source>
</evidence>
<keyword evidence="1" id="KW-0812">Transmembrane</keyword>
<dbReference type="NCBIfam" id="NF040909">
    <property type="entry name" value="OadG_rel_small"/>
    <property type="match status" value="1"/>
</dbReference>
<comment type="caution">
    <text evidence="2">The sequence shown here is derived from an EMBL/GenBank/DDBJ whole genome shotgun (WGS) entry which is preliminary data.</text>
</comment>
<organism evidence="2 3">
    <name type="scientific">Enorma phocaeensis</name>
    <dbReference type="NCBI Taxonomy" id="1871019"/>
    <lineage>
        <taxon>Bacteria</taxon>
        <taxon>Bacillati</taxon>
        <taxon>Actinomycetota</taxon>
        <taxon>Coriobacteriia</taxon>
        <taxon>Coriobacteriales</taxon>
        <taxon>Coriobacteriaceae</taxon>
        <taxon>Enorma</taxon>
    </lineage>
</organism>
<sequence length="42" mass="4699">MSENLLIAVEILGLGWGGIFLVMFIIYLVSLVLSRMFPPESE</sequence>
<keyword evidence="3" id="KW-1185">Reference proteome</keyword>